<accession>A0A7R8X834</accession>
<dbReference type="PROSITE" id="PS51125">
    <property type="entry name" value="NHL"/>
    <property type="match status" value="1"/>
</dbReference>
<dbReference type="Gene3D" id="2.120.10.30">
    <property type="entry name" value="TolB, C-terminal domain"/>
    <property type="match status" value="1"/>
</dbReference>
<dbReference type="GO" id="GO:0061630">
    <property type="term" value="F:ubiquitin protein ligase activity"/>
    <property type="evidence" value="ECO:0007669"/>
    <property type="project" value="TreeGrafter"/>
</dbReference>
<dbReference type="OrthoDB" id="6367832at2759"/>
<dbReference type="PROSITE" id="PS50119">
    <property type="entry name" value="ZF_BBOX"/>
    <property type="match status" value="2"/>
</dbReference>
<dbReference type="InterPro" id="IPR003649">
    <property type="entry name" value="Bbox_C"/>
</dbReference>
<dbReference type="PANTHER" id="PTHR24104">
    <property type="entry name" value="E3 UBIQUITIN-PROTEIN LIGASE NHLRC1-RELATED"/>
    <property type="match status" value="1"/>
</dbReference>
<feature type="compositionally biased region" description="Polar residues" evidence="5">
    <location>
        <begin position="645"/>
        <end position="654"/>
    </location>
</feature>
<protein>
    <recommendedName>
        <fullName evidence="6">B box-type domain-containing protein</fullName>
    </recommendedName>
</protein>
<dbReference type="InterPro" id="IPR000315">
    <property type="entry name" value="Znf_B-box"/>
</dbReference>
<reference evidence="7" key="1">
    <citation type="submission" date="2020-11" db="EMBL/GenBank/DDBJ databases">
        <authorList>
            <person name="Tran Van P."/>
        </authorList>
    </citation>
    <scope>NUCLEOTIDE SEQUENCE</scope>
</reference>
<evidence type="ECO:0000259" key="6">
    <source>
        <dbReference type="PROSITE" id="PS50119"/>
    </source>
</evidence>
<dbReference type="InterPro" id="IPR011042">
    <property type="entry name" value="6-blade_b-propeller_TolB-like"/>
</dbReference>
<dbReference type="GO" id="GO:0008270">
    <property type="term" value="F:zinc ion binding"/>
    <property type="evidence" value="ECO:0007669"/>
    <property type="project" value="UniProtKB-KW"/>
</dbReference>
<feature type="coiled-coil region" evidence="4">
    <location>
        <begin position="322"/>
        <end position="353"/>
    </location>
</feature>
<evidence type="ECO:0000256" key="3">
    <source>
        <dbReference type="PROSITE-ProRule" id="PRU00504"/>
    </source>
</evidence>
<dbReference type="AlphaFoldDB" id="A0A7R8X834"/>
<keyword evidence="2" id="KW-0863">Zinc-finger</keyword>
<dbReference type="Pfam" id="PF00643">
    <property type="entry name" value="zf-B_box"/>
    <property type="match status" value="2"/>
</dbReference>
<dbReference type="GO" id="GO:0043161">
    <property type="term" value="P:proteasome-mediated ubiquitin-dependent protein catabolic process"/>
    <property type="evidence" value="ECO:0007669"/>
    <property type="project" value="TreeGrafter"/>
</dbReference>
<proteinExistence type="predicted"/>
<keyword evidence="2" id="KW-0479">Metal-binding</keyword>
<dbReference type="Pfam" id="PF01436">
    <property type="entry name" value="NHL"/>
    <property type="match status" value="1"/>
</dbReference>
<feature type="region of interest" description="Disordered" evidence="5">
    <location>
        <begin position="632"/>
        <end position="676"/>
    </location>
</feature>
<dbReference type="PANTHER" id="PTHR24104:SF51">
    <property type="entry name" value="SMP-30_GLUCONOLACTONASE_LRE-LIKE REGION DOMAIN-CONTAINING PROTEIN"/>
    <property type="match status" value="1"/>
</dbReference>
<name>A0A7R8X834_9CRUS</name>
<sequence length="961" mass="106031">MTISRVGLYQVDVQQMAAASVREVVGARVGIHISPSWMMMMIEKLLVAYVIVGIQGQEFCRAFTVFVSNALNFMPNQNQVEIGPSLAPDVKRGLLPGVHNIQPAMTDDVLSATVAPAPLATAMVSQLRPVLSGIGRHASSLPFDSITANLLDWEAVKKQTARCSQCTDNERKPARGRCSVCSCLLCEDCFTAHQTEETFRGHRVEPLPQYSESVEGKLPFHIAETCPLHPNHRLSFYCLECEVPACDQCRYSPHPFHLHRVEPLIEAEKERLQRMRLLQNECEMKAHVCQESQSTLENSLTELQFQRENTRSHIDEVYQSYRAILEEQKEKALAELEQLGREKELRIMETLNQVGTIQEKLEDATSFSKRVLENGSGLEAVILQPTVCMALTKLSNDFPAVEIDTSLDFISDVDGFRVAVKETFGHIRGERVATRLSKDSAESSLPSTSSPASDVMGFSLGLGLPREALTPLPNHSPPTLISASKYEQDSMLSMPFSDLSPNGRSDFVPQQMGYLQYNLQKLALLEQTSTNTSTSGQAAAHVLRQGSELRPRPGSRAELDQETSLIPAPRSRPLGSDMPNAFGNMDLIDGSSQTHGFSAFGDLSSPLSSVMSDANLGAALFQKGALPPLPLTSNGIHATPPPTPSVGNFPSPNSMAHYPGSLQASGRINNAPGPPLQYRRSYTGQKPKVTQICFRFGAMGASRGEFQSPHGFCLGPEEEIIIADTNNHRIQVFEPQGEFRLMFGEPGRDEGHLWFPRKVAFLPQSGKFVVCDRGSERSRMQLFSRTGQFIKKITIRYINIVAGLTVNQDNDIVAVDSVHPGVYVINENGELKTWFECSQYMREPSDIAVYRGQFYICDFKGHCVNVFSQDGSFVRKIGNEAITTFPNGIDISDAGDVLIGDSHGNRFHISCFTTEGALIAEYECPYAKVSRCCGLKLTSEGYIVTVAKNNHHVLILNTLHV</sequence>
<keyword evidence="4" id="KW-0175">Coiled coil</keyword>
<keyword evidence="8" id="KW-1185">Reference proteome</keyword>
<dbReference type="SUPFAM" id="SSF101898">
    <property type="entry name" value="NHL repeat"/>
    <property type="match status" value="1"/>
</dbReference>
<feature type="region of interest" description="Disordered" evidence="5">
    <location>
        <begin position="530"/>
        <end position="587"/>
    </location>
</feature>
<organism evidence="7">
    <name type="scientific">Darwinula stevensoni</name>
    <dbReference type="NCBI Taxonomy" id="69355"/>
    <lineage>
        <taxon>Eukaryota</taxon>
        <taxon>Metazoa</taxon>
        <taxon>Ecdysozoa</taxon>
        <taxon>Arthropoda</taxon>
        <taxon>Crustacea</taxon>
        <taxon>Oligostraca</taxon>
        <taxon>Ostracoda</taxon>
        <taxon>Podocopa</taxon>
        <taxon>Podocopida</taxon>
        <taxon>Darwinulocopina</taxon>
        <taxon>Darwinuloidea</taxon>
        <taxon>Darwinulidae</taxon>
        <taxon>Darwinula</taxon>
    </lineage>
</organism>
<dbReference type="CDD" id="cd14959">
    <property type="entry name" value="NHL_brat_like"/>
    <property type="match status" value="1"/>
</dbReference>
<feature type="domain" description="B box-type" evidence="6">
    <location>
        <begin position="221"/>
        <end position="264"/>
    </location>
</feature>
<dbReference type="Gene3D" id="4.10.830.40">
    <property type="match status" value="1"/>
</dbReference>
<dbReference type="SUPFAM" id="SSF57845">
    <property type="entry name" value="B-box zinc-binding domain"/>
    <property type="match status" value="1"/>
</dbReference>
<dbReference type="CDD" id="cd19757">
    <property type="entry name" value="Bbox1"/>
    <property type="match status" value="1"/>
</dbReference>
<evidence type="ECO:0000313" key="7">
    <source>
        <dbReference type="EMBL" id="CAD7242843.1"/>
    </source>
</evidence>
<evidence type="ECO:0000313" key="8">
    <source>
        <dbReference type="Proteomes" id="UP000677054"/>
    </source>
</evidence>
<dbReference type="EMBL" id="CAJPEV010000324">
    <property type="protein sequence ID" value="CAG0883996.1"/>
    <property type="molecule type" value="Genomic_DNA"/>
</dbReference>
<dbReference type="EMBL" id="LR899841">
    <property type="protein sequence ID" value="CAD7242843.1"/>
    <property type="molecule type" value="Genomic_DNA"/>
</dbReference>
<feature type="domain" description="B box-type" evidence="6">
    <location>
        <begin position="161"/>
        <end position="207"/>
    </location>
</feature>
<gene>
    <name evidence="7" type="ORF">DSTB1V02_LOCUS2787</name>
</gene>
<keyword evidence="1" id="KW-0677">Repeat</keyword>
<keyword evidence="2" id="KW-0862">Zinc</keyword>
<dbReference type="Proteomes" id="UP000677054">
    <property type="component" value="Unassembled WGS sequence"/>
</dbReference>
<dbReference type="GO" id="GO:0000209">
    <property type="term" value="P:protein polyubiquitination"/>
    <property type="evidence" value="ECO:0007669"/>
    <property type="project" value="TreeGrafter"/>
</dbReference>
<feature type="repeat" description="NHL" evidence="3">
    <location>
        <begin position="694"/>
        <end position="736"/>
    </location>
</feature>
<dbReference type="Gene3D" id="3.30.160.60">
    <property type="entry name" value="Classic Zinc Finger"/>
    <property type="match status" value="1"/>
</dbReference>
<evidence type="ECO:0000256" key="4">
    <source>
        <dbReference type="SAM" id="Coils"/>
    </source>
</evidence>
<dbReference type="InterPro" id="IPR001258">
    <property type="entry name" value="NHL_repeat"/>
</dbReference>
<dbReference type="SMART" id="SM00336">
    <property type="entry name" value="BBOX"/>
    <property type="match status" value="2"/>
</dbReference>
<dbReference type="SMART" id="SM00502">
    <property type="entry name" value="BBC"/>
    <property type="match status" value="1"/>
</dbReference>
<evidence type="ECO:0000256" key="5">
    <source>
        <dbReference type="SAM" id="MobiDB-lite"/>
    </source>
</evidence>
<feature type="compositionally biased region" description="Basic and acidic residues" evidence="5">
    <location>
        <begin position="547"/>
        <end position="559"/>
    </location>
</feature>
<evidence type="ECO:0000256" key="2">
    <source>
        <dbReference type="PROSITE-ProRule" id="PRU00024"/>
    </source>
</evidence>
<evidence type="ECO:0000256" key="1">
    <source>
        <dbReference type="ARBA" id="ARBA00022737"/>
    </source>
</evidence>
<dbReference type="InterPro" id="IPR050952">
    <property type="entry name" value="TRIM-NHL_E3_ligases"/>
</dbReference>